<organism evidence="2 3">
    <name type="scientific">Vairimorpha necatrix</name>
    <dbReference type="NCBI Taxonomy" id="6039"/>
    <lineage>
        <taxon>Eukaryota</taxon>
        <taxon>Fungi</taxon>
        <taxon>Fungi incertae sedis</taxon>
        <taxon>Microsporidia</taxon>
        <taxon>Nosematidae</taxon>
        <taxon>Vairimorpha</taxon>
    </lineage>
</organism>
<dbReference type="PANTHER" id="PTHR12431:SF14">
    <property type="entry name" value="LD15323P"/>
    <property type="match status" value="1"/>
</dbReference>
<dbReference type="GeneID" id="90541383"/>
<dbReference type="GO" id="GO:0035091">
    <property type="term" value="F:phosphatidylinositol binding"/>
    <property type="evidence" value="ECO:0007669"/>
    <property type="project" value="InterPro"/>
</dbReference>
<feature type="domain" description="PX" evidence="1">
    <location>
        <begin position="4"/>
        <end position="117"/>
    </location>
</feature>
<keyword evidence="3" id="KW-1185">Reference proteome</keyword>
<accession>A0AAX4JC94</accession>
<dbReference type="GO" id="GO:0006886">
    <property type="term" value="P:intracellular protein transport"/>
    <property type="evidence" value="ECO:0007669"/>
    <property type="project" value="TreeGrafter"/>
</dbReference>
<evidence type="ECO:0000259" key="1">
    <source>
        <dbReference type="PROSITE" id="PS50195"/>
    </source>
</evidence>
<dbReference type="Gene3D" id="3.30.1520.10">
    <property type="entry name" value="Phox-like domain"/>
    <property type="match status" value="1"/>
</dbReference>
<evidence type="ECO:0000313" key="3">
    <source>
        <dbReference type="Proteomes" id="UP001334084"/>
    </source>
</evidence>
<evidence type="ECO:0000313" key="2">
    <source>
        <dbReference type="EMBL" id="WUR03570.1"/>
    </source>
</evidence>
<dbReference type="Pfam" id="PF00787">
    <property type="entry name" value="PX"/>
    <property type="match status" value="1"/>
</dbReference>
<dbReference type="SMART" id="SM00312">
    <property type="entry name" value="PX"/>
    <property type="match status" value="1"/>
</dbReference>
<reference evidence="2" key="1">
    <citation type="journal article" date="2024" name="BMC Genomics">
        <title>Functional annotation of a divergent genome using sequence and structure-based similarity.</title>
        <authorList>
            <person name="Svedberg D."/>
            <person name="Winiger R.R."/>
            <person name="Berg A."/>
            <person name="Sharma H."/>
            <person name="Tellgren-Roth C."/>
            <person name="Debrunner-Vossbrinck B.A."/>
            <person name="Vossbrinck C.R."/>
            <person name="Barandun J."/>
        </authorList>
    </citation>
    <scope>NUCLEOTIDE SEQUENCE</scope>
    <source>
        <strain evidence="2">Illinois isolate</strain>
    </source>
</reference>
<dbReference type="SUPFAM" id="SSF64268">
    <property type="entry name" value="PX domain"/>
    <property type="match status" value="1"/>
</dbReference>
<dbReference type="EMBL" id="CP142730">
    <property type="protein sequence ID" value="WUR03570.1"/>
    <property type="molecule type" value="Genomic_DNA"/>
</dbReference>
<dbReference type="InterPro" id="IPR036871">
    <property type="entry name" value="PX_dom_sf"/>
</dbReference>
<gene>
    <name evidence="2" type="ORF">VNE69_05159</name>
</gene>
<dbReference type="AlphaFoldDB" id="A0AAX4JC94"/>
<dbReference type="KEGG" id="vnx:VNE69_05159"/>
<dbReference type="CDD" id="cd06093">
    <property type="entry name" value="PX_domain"/>
    <property type="match status" value="1"/>
</dbReference>
<dbReference type="Proteomes" id="UP001334084">
    <property type="component" value="Chromosome 5"/>
</dbReference>
<proteinExistence type="predicted"/>
<dbReference type="PANTHER" id="PTHR12431">
    <property type="entry name" value="SORTING NEXIN 17 AND 27"/>
    <property type="match status" value="1"/>
</dbReference>
<dbReference type="GO" id="GO:0032456">
    <property type="term" value="P:endocytic recycling"/>
    <property type="evidence" value="ECO:0007669"/>
    <property type="project" value="TreeGrafter"/>
</dbReference>
<sequence length="117" mass="14392">MHLLKEEIIEGYISGSKCVSNSYTVYEIIIVTNIPNMKNHQVIYKRYSEFRDLHEQVKKEIKELPTFPKKKFWKLKEEIIKERILRFNFYIKYLCMLITKKEINEECKERILKFIRK</sequence>
<dbReference type="InterPro" id="IPR001683">
    <property type="entry name" value="PX_dom"/>
</dbReference>
<dbReference type="GO" id="GO:0005769">
    <property type="term" value="C:early endosome"/>
    <property type="evidence" value="ECO:0007669"/>
    <property type="project" value="TreeGrafter"/>
</dbReference>
<protein>
    <submittedName>
        <fullName evidence="2">Sorting nexin-3 (SNX24)</fullName>
    </submittedName>
</protein>
<dbReference type="PROSITE" id="PS50195">
    <property type="entry name" value="PX"/>
    <property type="match status" value="1"/>
</dbReference>
<name>A0AAX4JC94_9MICR</name>
<dbReference type="RefSeq" id="XP_065329715.1">
    <property type="nucleotide sequence ID" value="XM_065473643.1"/>
</dbReference>